<evidence type="ECO:0000313" key="4">
    <source>
        <dbReference type="Proteomes" id="UP000621500"/>
    </source>
</evidence>
<dbReference type="InterPro" id="IPR032109">
    <property type="entry name" value="Big_3_5"/>
</dbReference>
<sequence length="249" mass="24838">MSKAKSLFVRTAVALSTAAIATLALAGLAGPAQAESPILGTVALTPTSGSVQDNPFVTAATTSAACPSGFGENAALKVGPLGGPYSPLARIGGLANYDQAPFSLAANRSLATALGAAPADGTYEVAVSCSGTTGAAPKDFSTLITVTGDTWAVKNAAATTTRLTAKPGLFAFEGQRVTLTATVRQHAAGSVEFFAGSTSIGTAPVADGKALISTTTLPTGVLQLRAAFTPEDPRLFAASTSQTWYLVIG</sequence>
<accession>A0ABQ4EHZ2</accession>
<proteinExistence type="predicted"/>
<dbReference type="InterPro" id="IPR006311">
    <property type="entry name" value="TAT_signal"/>
</dbReference>
<evidence type="ECO:0000259" key="2">
    <source>
        <dbReference type="Pfam" id="PF16640"/>
    </source>
</evidence>
<reference evidence="3 4" key="1">
    <citation type="submission" date="2021-01" db="EMBL/GenBank/DDBJ databases">
        <title>Whole genome shotgun sequence of Plantactinospora mayteni NBRC 109088.</title>
        <authorList>
            <person name="Komaki H."/>
            <person name="Tamura T."/>
        </authorList>
    </citation>
    <scope>NUCLEOTIDE SEQUENCE [LARGE SCALE GENOMIC DNA]</scope>
    <source>
        <strain evidence="3 4">NBRC 109088</strain>
    </source>
</reference>
<gene>
    <name evidence="3" type="ORF">Pma05_09140</name>
</gene>
<protein>
    <recommendedName>
        <fullName evidence="2">Bacterial Ig-like domain-containing protein</fullName>
    </recommendedName>
</protein>
<dbReference type="InterPro" id="IPR013783">
    <property type="entry name" value="Ig-like_fold"/>
</dbReference>
<feature type="signal peptide" evidence="1">
    <location>
        <begin position="1"/>
        <end position="34"/>
    </location>
</feature>
<organism evidence="3 4">
    <name type="scientific">Plantactinospora mayteni</name>
    <dbReference type="NCBI Taxonomy" id="566021"/>
    <lineage>
        <taxon>Bacteria</taxon>
        <taxon>Bacillati</taxon>
        <taxon>Actinomycetota</taxon>
        <taxon>Actinomycetes</taxon>
        <taxon>Micromonosporales</taxon>
        <taxon>Micromonosporaceae</taxon>
        <taxon>Plantactinospora</taxon>
    </lineage>
</organism>
<feature type="domain" description="Bacterial Ig-like" evidence="2">
    <location>
        <begin position="164"/>
        <end position="243"/>
    </location>
</feature>
<name>A0ABQ4EHZ2_9ACTN</name>
<evidence type="ECO:0000256" key="1">
    <source>
        <dbReference type="SAM" id="SignalP"/>
    </source>
</evidence>
<dbReference type="Pfam" id="PF16640">
    <property type="entry name" value="Big_3_5"/>
    <property type="match status" value="1"/>
</dbReference>
<keyword evidence="1" id="KW-0732">Signal</keyword>
<dbReference type="Gene3D" id="2.60.40.10">
    <property type="entry name" value="Immunoglobulins"/>
    <property type="match status" value="1"/>
</dbReference>
<dbReference type="Proteomes" id="UP000621500">
    <property type="component" value="Unassembled WGS sequence"/>
</dbReference>
<keyword evidence="4" id="KW-1185">Reference proteome</keyword>
<evidence type="ECO:0000313" key="3">
    <source>
        <dbReference type="EMBL" id="GIG94341.1"/>
    </source>
</evidence>
<comment type="caution">
    <text evidence="3">The sequence shown here is derived from an EMBL/GenBank/DDBJ whole genome shotgun (WGS) entry which is preliminary data.</text>
</comment>
<feature type="chain" id="PRO_5046180899" description="Bacterial Ig-like domain-containing protein" evidence="1">
    <location>
        <begin position="35"/>
        <end position="249"/>
    </location>
</feature>
<dbReference type="PROSITE" id="PS51318">
    <property type="entry name" value="TAT"/>
    <property type="match status" value="1"/>
</dbReference>
<dbReference type="RefSeq" id="WP_203855988.1">
    <property type="nucleotide sequence ID" value="NZ_BAAAZQ010000002.1"/>
</dbReference>
<dbReference type="EMBL" id="BONX01000004">
    <property type="protein sequence ID" value="GIG94341.1"/>
    <property type="molecule type" value="Genomic_DNA"/>
</dbReference>